<sequence>MVRMDSRAQIRALDVVETFWETFNELGNVIILNPIIVKSSFPIRLEVVREAAKKMVQRHQSLRVRIVSKMTKSEGRETLKRYFVDLSESAEVIVREELLSSPESQSKELEGEPVWESMLIKEQNEFFENENSPLWRIRMMRLGKTGDLYRTCFIGSFHHAIMDGLSRQYFWTELLGLCVLSNEFPEIDIPKNRATTLPKSVCKYFPSSLKVKLLKPFYSWRATATQGVCLYRKLVAPFENPCNLEISRDLYADFKKSPRTSILPIKISKELLKKLMSKCKERKIQLNGAIEAVSALGLMGLIYELRENRLDRDSGDISELKDCERSSESGLEAELAATSLNLSCMNNCAPFSIGGGDCFNQGCDRNAVIPIRTMVAINCRRWVTKDNPSVCPETIKVVETDLMSALEVMQSSLSSETTTTTGLTDKNDEFAAKNDSPGCSNLNSGDENASSMENTEFCEISHASRTKSRGHSKEFFNSLNKINMSIAKLNSPSGDRLGSSWLKKAVSRVISPKNRKDKQIKTVGLGSYAVLMGLDMKVERDCMFDTEKMWELANNTNKKIHSIVDSKDPSAVTFEWHVISGKFFHLWSASFTEYAIITHLGFIHDLANSPTRADKNRLLMQLGDPAIRPSSFLVSNGGLWDSSALQELVKRVNSGTAEQGVTMEVESSYSCVAQHNAGLNMFAHNIVTVNGELYWSLQYHTNITNKEVAQMYSNHIQKYINLLADS</sequence>
<name>A0ABQ8P2E3_9CRYT</name>
<evidence type="ECO:0000259" key="2">
    <source>
        <dbReference type="Pfam" id="PF00668"/>
    </source>
</evidence>
<dbReference type="EMBL" id="JAPCXB010000196">
    <property type="protein sequence ID" value="KAJ1605079.1"/>
    <property type="molecule type" value="Genomic_DNA"/>
</dbReference>
<dbReference type="InterPro" id="IPR001242">
    <property type="entry name" value="Condensation_dom"/>
</dbReference>
<evidence type="ECO:0000313" key="3">
    <source>
        <dbReference type="EMBL" id="KAJ1605079.1"/>
    </source>
</evidence>
<protein>
    <submittedName>
        <fullName evidence="3">Peptide synthase-like condensation domain</fullName>
    </submittedName>
</protein>
<dbReference type="Gene3D" id="3.30.559.10">
    <property type="entry name" value="Chloramphenicol acetyltransferase-like domain"/>
    <property type="match status" value="1"/>
</dbReference>
<dbReference type="InterPro" id="IPR052058">
    <property type="entry name" value="Alcohol_O-acetyltransferase"/>
</dbReference>
<dbReference type="Proteomes" id="UP001071777">
    <property type="component" value="Unassembled WGS sequence"/>
</dbReference>
<evidence type="ECO:0000313" key="4">
    <source>
        <dbReference type="Proteomes" id="UP001071777"/>
    </source>
</evidence>
<gene>
    <name evidence="3" type="ORF">OJ252_3573</name>
</gene>
<feature type="domain" description="Condensation" evidence="2">
    <location>
        <begin position="34"/>
        <end position="178"/>
    </location>
</feature>
<accession>A0ABQ8P2E3</accession>
<comment type="caution">
    <text evidence="3">The sequence shown here is derived from an EMBL/GenBank/DDBJ whole genome shotgun (WGS) entry which is preliminary data.</text>
</comment>
<dbReference type="InterPro" id="IPR023213">
    <property type="entry name" value="CAT-like_dom_sf"/>
</dbReference>
<dbReference type="PANTHER" id="PTHR28037">
    <property type="entry name" value="ALCOHOL O-ACETYLTRANSFERASE 1-RELATED"/>
    <property type="match status" value="1"/>
</dbReference>
<reference evidence="3" key="1">
    <citation type="submission" date="2022-10" db="EMBL/GenBank/DDBJ databases">
        <title>Adaptive evolution leads to modifications in subtelomeric GC content in a zoonotic Cryptosporidium species.</title>
        <authorList>
            <person name="Li J."/>
            <person name="Feng Y."/>
            <person name="Xiao L."/>
        </authorList>
    </citation>
    <scope>NUCLEOTIDE SEQUENCE</scope>
    <source>
        <strain evidence="3">25894</strain>
    </source>
</reference>
<evidence type="ECO:0000256" key="1">
    <source>
        <dbReference type="SAM" id="MobiDB-lite"/>
    </source>
</evidence>
<organism evidence="3 4">
    <name type="scientific">Cryptosporidium canis</name>
    <dbReference type="NCBI Taxonomy" id="195482"/>
    <lineage>
        <taxon>Eukaryota</taxon>
        <taxon>Sar</taxon>
        <taxon>Alveolata</taxon>
        <taxon>Apicomplexa</taxon>
        <taxon>Conoidasida</taxon>
        <taxon>Coccidia</taxon>
        <taxon>Eucoccidiorida</taxon>
        <taxon>Eimeriorina</taxon>
        <taxon>Cryptosporidiidae</taxon>
        <taxon>Cryptosporidium</taxon>
    </lineage>
</organism>
<proteinExistence type="predicted"/>
<dbReference type="Pfam" id="PF00668">
    <property type="entry name" value="Condensation"/>
    <property type="match status" value="1"/>
</dbReference>
<dbReference type="PANTHER" id="PTHR28037:SF1">
    <property type="entry name" value="ALCOHOL O-ACETYLTRANSFERASE 1-RELATED"/>
    <property type="match status" value="1"/>
</dbReference>
<feature type="region of interest" description="Disordered" evidence="1">
    <location>
        <begin position="416"/>
        <end position="439"/>
    </location>
</feature>
<dbReference type="SUPFAM" id="SSF52777">
    <property type="entry name" value="CoA-dependent acyltransferases"/>
    <property type="match status" value="1"/>
</dbReference>
<keyword evidence="4" id="KW-1185">Reference proteome</keyword>